<proteinExistence type="predicted"/>
<gene>
    <name evidence="1" type="ORF">H5410_057224</name>
</gene>
<dbReference type="AlphaFoldDB" id="A0A9J5WNG2"/>
<keyword evidence="2" id="KW-1185">Reference proteome</keyword>
<reference evidence="1 2" key="1">
    <citation type="submission" date="2020-09" db="EMBL/GenBank/DDBJ databases">
        <title>De no assembly of potato wild relative species, Solanum commersonii.</title>
        <authorList>
            <person name="Cho K."/>
        </authorList>
    </citation>
    <scope>NUCLEOTIDE SEQUENCE [LARGE SCALE GENOMIC DNA]</scope>
    <source>
        <strain evidence="1">LZ3.2</strain>
        <tissue evidence="1">Leaf</tissue>
    </source>
</reference>
<organism evidence="1 2">
    <name type="scientific">Solanum commersonii</name>
    <name type="common">Commerson's wild potato</name>
    <name type="synonym">Commerson's nightshade</name>
    <dbReference type="NCBI Taxonomy" id="4109"/>
    <lineage>
        <taxon>Eukaryota</taxon>
        <taxon>Viridiplantae</taxon>
        <taxon>Streptophyta</taxon>
        <taxon>Embryophyta</taxon>
        <taxon>Tracheophyta</taxon>
        <taxon>Spermatophyta</taxon>
        <taxon>Magnoliopsida</taxon>
        <taxon>eudicotyledons</taxon>
        <taxon>Gunneridae</taxon>
        <taxon>Pentapetalae</taxon>
        <taxon>asterids</taxon>
        <taxon>lamiids</taxon>
        <taxon>Solanales</taxon>
        <taxon>Solanaceae</taxon>
        <taxon>Solanoideae</taxon>
        <taxon>Solaneae</taxon>
        <taxon>Solanum</taxon>
    </lineage>
</organism>
<comment type="caution">
    <text evidence="1">The sequence shown here is derived from an EMBL/GenBank/DDBJ whole genome shotgun (WGS) entry which is preliminary data.</text>
</comment>
<name>A0A9J5WNG2_SOLCO</name>
<dbReference type="EMBL" id="JACXVP010000011">
    <property type="protein sequence ID" value="KAG5577090.1"/>
    <property type="molecule type" value="Genomic_DNA"/>
</dbReference>
<protein>
    <submittedName>
        <fullName evidence="1">Uncharacterized protein</fullName>
    </submittedName>
</protein>
<evidence type="ECO:0000313" key="2">
    <source>
        <dbReference type="Proteomes" id="UP000824120"/>
    </source>
</evidence>
<dbReference type="Proteomes" id="UP000824120">
    <property type="component" value="Chromosome 11"/>
</dbReference>
<accession>A0A9J5WNG2</accession>
<sequence>MQVQAQPKCSNVLTQRMIPYSHNGLPIFSNQHLLKLTQDHKGLSRLVMRLSTKTQQDTKSPHIVYATSFGLIVAAHSC</sequence>
<evidence type="ECO:0000313" key="1">
    <source>
        <dbReference type="EMBL" id="KAG5577090.1"/>
    </source>
</evidence>